<reference evidence="2" key="1">
    <citation type="submission" date="2020-05" db="EMBL/GenBank/DDBJ databases">
        <title>Mycena genomes resolve the evolution of fungal bioluminescence.</title>
        <authorList>
            <person name="Tsai I.J."/>
        </authorList>
    </citation>
    <scope>NUCLEOTIDE SEQUENCE</scope>
    <source>
        <strain evidence="2">160909Yilan</strain>
    </source>
</reference>
<name>A0A8H6X6A4_9AGAR</name>
<dbReference type="AlphaFoldDB" id="A0A8H6X6A4"/>
<dbReference type="EMBL" id="JACAZH010000043">
    <property type="protein sequence ID" value="KAF7334896.1"/>
    <property type="molecule type" value="Genomic_DNA"/>
</dbReference>
<feature type="compositionally biased region" description="Basic and acidic residues" evidence="1">
    <location>
        <begin position="132"/>
        <end position="144"/>
    </location>
</feature>
<feature type="region of interest" description="Disordered" evidence="1">
    <location>
        <begin position="125"/>
        <end position="144"/>
    </location>
</feature>
<evidence type="ECO:0000256" key="1">
    <source>
        <dbReference type="SAM" id="MobiDB-lite"/>
    </source>
</evidence>
<organism evidence="2 3">
    <name type="scientific">Mycena sanguinolenta</name>
    <dbReference type="NCBI Taxonomy" id="230812"/>
    <lineage>
        <taxon>Eukaryota</taxon>
        <taxon>Fungi</taxon>
        <taxon>Dikarya</taxon>
        <taxon>Basidiomycota</taxon>
        <taxon>Agaricomycotina</taxon>
        <taxon>Agaricomycetes</taxon>
        <taxon>Agaricomycetidae</taxon>
        <taxon>Agaricales</taxon>
        <taxon>Marasmiineae</taxon>
        <taxon>Mycenaceae</taxon>
        <taxon>Mycena</taxon>
    </lineage>
</organism>
<comment type="caution">
    <text evidence="2">The sequence shown here is derived from an EMBL/GenBank/DDBJ whole genome shotgun (WGS) entry which is preliminary data.</text>
</comment>
<protein>
    <submittedName>
        <fullName evidence="2">Uncharacterized protein</fullName>
    </submittedName>
</protein>
<gene>
    <name evidence="2" type="ORF">MSAN_02359600</name>
</gene>
<evidence type="ECO:0000313" key="3">
    <source>
        <dbReference type="Proteomes" id="UP000623467"/>
    </source>
</evidence>
<keyword evidence="3" id="KW-1185">Reference proteome</keyword>
<accession>A0A8H6X6A4</accession>
<evidence type="ECO:0000313" key="2">
    <source>
        <dbReference type="EMBL" id="KAF7334896.1"/>
    </source>
</evidence>
<sequence length="144" mass="15817">MAVACGDIPDRRRSHLRLRHSSHRRLTFARNLPSESVSLSTNSKCAIALGAHALPLPPPPGHGVVIGTHMVFTIHDYLRLYARISAASLCSCPSSFPPSEGTWWRSIARREGWCDAPSRIRKATSMDLSMADAKDTSTTHSEPE</sequence>
<dbReference type="Proteomes" id="UP000623467">
    <property type="component" value="Unassembled WGS sequence"/>
</dbReference>
<proteinExistence type="predicted"/>